<accession>A0ACB8ZW58</accession>
<comment type="caution">
    <text evidence="1">The sequence shown here is derived from an EMBL/GenBank/DDBJ whole genome shotgun (WGS) entry which is preliminary data.</text>
</comment>
<reference evidence="2" key="1">
    <citation type="journal article" date="2022" name="Mol. Ecol. Resour.">
        <title>The genomes of chicory, endive, great burdock and yacon provide insights into Asteraceae palaeo-polyploidization history and plant inulin production.</title>
        <authorList>
            <person name="Fan W."/>
            <person name="Wang S."/>
            <person name="Wang H."/>
            <person name="Wang A."/>
            <person name="Jiang F."/>
            <person name="Liu H."/>
            <person name="Zhao H."/>
            <person name="Xu D."/>
            <person name="Zhang Y."/>
        </authorList>
    </citation>
    <scope>NUCLEOTIDE SEQUENCE [LARGE SCALE GENOMIC DNA]</scope>
    <source>
        <strain evidence="2">cv. Niubang</strain>
    </source>
</reference>
<gene>
    <name evidence="1" type="ORF">L6452_27305</name>
</gene>
<evidence type="ECO:0000313" key="1">
    <source>
        <dbReference type="EMBL" id="KAI3701878.1"/>
    </source>
</evidence>
<organism evidence="1 2">
    <name type="scientific">Arctium lappa</name>
    <name type="common">Greater burdock</name>
    <name type="synonym">Lappa major</name>
    <dbReference type="NCBI Taxonomy" id="4217"/>
    <lineage>
        <taxon>Eukaryota</taxon>
        <taxon>Viridiplantae</taxon>
        <taxon>Streptophyta</taxon>
        <taxon>Embryophyta</taxon>
        <taxon>Tracheophyta</taxon>
        <taxon>Spermatophyta</taxon>
        <taxon>Magnoliopsida</taxon>
        <taxon>eudicotyledons</taxon>
        <taxon>Gunneridae</taxon>
        <taxon>Pentapetalae</taxon>
        <taxon>asterids</taxon>
        <taxon>campanulids</taxon>
        <taxon>Asterales</taxon>
        <taxon>Asteraceae</taxon>
        <taxon>Carduoideae</taxon>
        <taxon>Cardueae</taxon>
        <taxon>Arctiinae</taxon>
        <taxon>Arctium</taxon>
    </lineage>
</organism>
<dbReference type="EMBL" id="CM042055">
    <property type="protein sequence ID" value="KAI3701878.1"/>
    <property type="molecule type" value="Genomic_DNA"/>
</dbReference>
<reference evidence="1 2" key="2">
    <citation type="journal article" date="2022" name="Mol. Ecol. Resour.">
        <title>The genomes of chicory, endive, great burdock and yacon provide insights into Asteraceae paleo-polyploidization history and plant inulin production.</title>
        <authorList>
            <person name="Fan W."/>
            <person name="Wang S."/>
            <person name="Wang H."/>
            <person name="Wang A."/>
            <person name="Jiang F."/>
            <person name="Liu H."/>
            <person name="Zhao H."/>
            <person name="Xu D."/>
            <person name="Zhang Y."/>
        </authorList>
    </citation>
    <scope>NUCLEOTIDE SEQUENCE [LARGE SCALE GENOMIC DNA]</scope>
    <source>
        <strain evidence="2">cv. Niubang</strain>
    </source>
</reference>
<evidence type="ECO:0000313" key="2">
    <source>
        <dbReference type="Proteomes" id="UP001055879"/>
    </source>
</evidence>
<sequence>MYYKKRPELMKLVEEFYRAYRALAERYDYATGELRHAQRTLQAAFPNQEPFGSAEDSSSSITTTSDFSRQIQSLFDPDELQKKFLEGKMQNIDENDENKAKIFIESERADKAECEIQNLKKALADILSEKESLLVKYQESLEKFSCADGELNRVLESSKELDEKASEAEKEVRMLKEALSLMQAEKEAGLTKQMEYLETISDLEEKISHAQQEAKGMGKRAVEAETEARHLTNKLTILESENDAGLLNYGKCLDRISVLEKKILEMEEEAKMFSEKAARAQEEVDKLRKDLSELHDEKEALRVLYAECLEKSYNLELDLSSAQKDVQRLNTEILARTKSLQSAEEICVRLEISNQSLKLEASDLAKKIMLKDQELCEKHEDLEKLRSCAKEEHTHYVQVEAALQTLQTLYTRSQEEQRALALELKNGLQMVKDLEICKSGLEEEMRQVKDDNKSLNELNASSAVSIKNSEVEILGLRQMKERLEDEVALQLGQCSAMQQEICGLKEEITELNTSHQALMSQLESVGLNPESLGSSLKNAKELLEKNTALESSLFDVNCELEGSRNKVEELQSSCELLHGEKTALFLEKTLLLSQLHIITVNMQKLMDQSSVLENSLSSANVELEHLREKSKGLEELSELLNDEKSKLVAERSMLASQLESVQKRLETLEKRFTQFEERYGVLEKEKEMGNSQIQELMCSLSMEKQERESFMTRNQERLDDLENHIHRLHEDNKWRKEEFQEELDKAVIAQFENFILHKFIQDVEEKNYSLLVEREKHVEASKLADNLISELETEILEQQVEEELLLVEVENLRLGIYQVFLALEIGSKGGCKDGYETSKISIEEIISNIKDMKRALLKEEDEKQRLLVENKIVLTLLQQLKSEFQVSELHKTSLINEYEIMRDEFTKAKKEKLELIEVNRQLIVEVNKGENEAEILKSEVEGLHARNDELQHACIDLEDEYAQELDENQALKKDFLNLKEENDCLVLESLALGNISTIFSSFSAEKAAELRLLSEDLESLHRFNSDLENELIVLREKLEVTEKENFLMKRTIEELESKCAESEVKVDALEKETVKLFNLKKEMENLRVVNGNLGLELDMLHEELEERRNIEENLASELQERENEFELWDAEATSFIFDLQISNTRDILFENKVHELAGVCESLEGETASKDVEIEEMKRKESMMQSEIEGLRAQLHAYTPVIGSLKENIASLEHNFFNMANLIVSDNRKSEDMEVAVHPCPHQSDPELKGSPKSLEPNGISDLIEFQTRITALEKVIVEDISKIAKRESSEIDIKPRSAKLETEEFKSQLRSSEDQKRTKAEKLRGKRYLTLDNLNLTKTKPEMSEVRKGVPIRDIPLDQASDGSSSANSRSRSRRGYLRTDDMIIEQLQMAHKIHETEKKSKKLPYEPQIEDFGVDKLEVVPHQEGTKGKLLQRLASDAQKLANLETTVKDLTKRLETGKKSKKPNSVDFETVKEQLEEAEETILQLVNVNVESTASVEKNPSLSAWVEQEDAWKGSERIKRVQLEVQKIQYVLLKLDDEKKSKGKSRFSRTKSRTSVILRDFIHHGKSGRSSISSGRRRRLCGCFTPSATKGDRIRM</sequence>
<proteinExistence type="predicted"/>
<protein>
    <submittedName>
        <fullName evidence="1">Uncharacterized protein</fullName>
    </submittedName>
</protein>
<name>A0ACB8ZW58_ARCLA</name>
<keyword evidence="2" id="KW-1185">Reference proteome</keyword>
<dbReference type="Proteomes" id="UP001055879">
    <property type="component" value="Linkage Group LG09"/>
</dbReference>